<evidence type="ECO:0000256" key="2">
    <source>
        <dbReference type="ARBA" id="ARBA00004673"/>
    </source>
</evidence>
<dbReference type="Gene3D" id="1.20.210.10">
    <property type="entry name" value="Cytochrome c oxidase-like, subunit I domain"/>
    <property type="match status" value="1"/>
</dbReference>
<feature type="domain" description="Cytochrome oxidase subunit I profile" evidence="20">
    <location>
        <begin position="20"/>
        <end position="526"/>
    </location>
</feature>
<comment type="function">
    <text evidence="16 19">Cytochrome c oxidase is the component of the respiratory chain that catalyzes the reduction of oxygen to water. Subunits 1-3 form the functional core of the enzyme complex. CO I is the catalytic subunit of the enzyme. Electrons originating in cytochrome c are transferred via the copper A center of subunit 2 and heme A of subunit 1 to the bimetallic center formed by heme A3 and copper B.</text>
</comment>
<dbReference type="GO" id="GO:0005886">
    <property type="term" value="C:plasma membrane"/>
    <property type="evidence" value="ECO:0007669"/>
    <property type="project" value="UniProtKB-SubCell"/>
</dbReference>
<keyword evidence="9 19" id="KW-0479">Metal-binding</keyword>
<comment type="similarity">
    <text evidence="3 18">Belongs to the heme-copper respiratory oxidase family.</text>
</comment>
<dbReference type="AlphaFoldDB" id="A0A9X2GEL3"/>
<keyword evidence="10" id="KW-1278">Translocase</keyword>
<evidence type="ECO:0000256" key="12">
    <source>
        <dbReference type="ARBA" id="ARBA00022989"/>
    </source>
</evidence>
<dbReference type="PANTHER" id="PTHR10422:SF18">
    <property type="entry name" value="CYTOCHROME C OXIDASE SUBUNIT 1"/>
    <property type="match status" value="1"/>
</dbReference>
<keyword evidence="15 19" id="KW-0472">Membrane</keyword>
<comment type="subcellular location">
    <subcellularLocation>
        <location evidence="1 19">Cell membrane</location>
        <topology evidence="1 19">Multi-pass membrane protein</topology>
    </subcellularLocation>
</comment>
<evidence type="ECO:0000256" key="6">
    <source>
        <dbReference type="ARBA" id="ARBA00022617"/>
    </source>
</evidence>
<dbReference type="CDD" id="cd01662">
    <property type="entry name" value="Ubiquinol_Oxidase_I"/>
    <property type="match status" value="1"/>
</dbReference>
<dbReference type="EMBL" id="JAMZEB010000002">
    <property type="protein sequence ID" value="MCP2357674.1"/>
    <property type="molecule type" value="Genomic_DNA"/>
</dbReference>
<feature type="transmembrane region" description="Helical" evidence="19">
    <location>
        <begin position="462"/>
        <end position="486"/>
    </location>
</feature>
<comment type="catalytic activity">
    <reaction evidence="17 19">
        <text>4 Fe(II)-[cytochrome c] + O2 + 8 H(+)(in) = 4 Fe(III)-[cytochrome c] + 2 H2O + 4 H(+)(out)</text>
        <dbReference type="Rhea" id="RHEA:11436"/>
        <dbReference type="Rhea" id="RHEA-COMP:10350"/>
        <dbReference type="Rhea" id="RHEA-COMP:14399"/>
        <dbReference type="ChEBI" id="CHEBI:15377"/>
        <dbReference type="ChEBI" id="CHEBI:15378"/>
        <dbReference type="ChEBI" id="CHEBI:15379"/>
        <dbReference type="ChEBI" id="CHEBI:29033"/>
        <dbReference type="ChEBI" id="CHEBI:29034"/>
        <dbReference type="EC" id="7.1.1.9"/>
    </reaction>
</comment>
<dbReference type="SUPFAM" id="SSF81442">
    <property type="entry name" value="Cytochrome c oxidase subunit I-like"/>
    <property type="match status" value="1"/>
</dbReference>
<evidence type="ECO:0000256" key="15">
    <source>
        <dbReference type="ARBA" id="ARBA00023136"/>
    </source>
</evidence>
<keyword evidence="5 19" id="KW-1003">Cell membrane</keyword>
<evidence type="ECO:0000256" key="18">
    <source>
        <dbReference type="RuleBase" id="RU000370"/>
    </source>
</evidence>
<feature type="transmembrane region" description="Helical" evidence="19">
    <location>
        <begin position="387"/>
        <end position="407"/>
    </location>
</feature>
<accession>A0A9X2GEL3</accession>
<dbReference type="InterPro" id="IPR014241">
    <property type="entry name" value="Cyt_c_oxidase_su1_bac"/>
</dbReference>
<dbReference type="InterPro" id="IPR000883">
    <property type="entry name" value="Cyt_C_Oxase_1"/>
</dbReference>
<feature type="transmembrane region" description="Helical" evidence="19">
    <location>
        <begin position="28"/>
        <end position="51"/>
    </location>
</feature>
<keyword evidence="13 19" id="KW-0408">Iron</keyword>
<keyword evidence="4 18" id="KW-0813">Transport</keyword>
<dbReference type="PROSITE" id="PS50855">
    <property type="entry name" value="COX1"/>
    <property type="match status" value="1"/>
</dbReference>
<evidence type="ECO:0000256" key="5">
    <source>
        <dbReference type="ARBA" id="ARBA00022475"/>
    </source>
</evidence>
<comment type="pathway">
    <text evidence="2 19">Energy metabolism; oxidative phosphorylation.</text>
</comment>
<comment type="caution">
    <text evidence="21">The sequence shown here is derived from an EMBL/GenBank/DDBJ whole genome shotgun (WGS) entry which is preliminary data.</text>
</comment>
<gene>
    <name evidence="21" type="ORF">HD597_004694</name>
</gene>
<dbReference type="InterPro" id="IPR036927">
    <property type="entry name" value="Cyt_c_oxase-like_su1_sf"/>
</dbReference>
<evidence type="ECO:0000256" key="16">
    <source>
        <dbReference type="ARBA" id="ARBA00025218"/>
    </source>
</evidence>
<dbReference type="GO" id="GO:0015990">
    <property type="term" value="P:electron transport coupled proton transport"/>
    <property type="evidence" value="ECO:0007669"/>
    <property type="project" value="InterPro"/>
</dbReference>
<feature type="transmembrane region" description="Helical" evidence="19">
    <location>
        <begin position="419"/>
        <end position="442"/>
    </location>
</feature>
<keyword evidence="14 19" id="KW-0186">Copper</keyword>
<feature type="transmembrane region" description="Helical" evidence="19">
    <location>
        <begin position="160"/>
        <end position="185"/>
    </location>
</feature>
<keyword evidence="8 18" id="KW-0812">Transmembrane</keyword>
<evidence type="ECO:0000313" key="22">
    <source>
        <dbReference type="Proteomes" id="UP001139648"/>
    </source>
</evidence>
<evidence type="ECO:0000313" key="21">
    <source>
        <dbReference type="EMBL" id="MCP2357674.1"/>
    </source>
</evidence>
<proteinExistence type="inferred from homology"/>
<feature type="transmembrane region" description="Helical" evidence="19">
    <location>
        <begin position="347"/>
        <end position="367"/>
    </location>
</feature>
<dbReference type="NCBIfam" id="TIGR02891">
    <property type="entry name" value="CtaD_CoxA"/>
    <property type="match status" value="1"/>
</dbReference>
<dbReference type="Proteomes" id="UP001139648">
    <property type="component" value="Unassembled WGS sequence"/>
</dbReference>
<dbReference type="EC" id="7.1.1.9" evidence="19"/>
<feature type="transmembrane region" description="Helical" evidence="19">
    <location>
        <begin position="279"/>
        <end position="302"/>
    </location>
</feature>
<dbReference type="GO" id="GO:0046872">
    <property type="term" value="F:metal ion binding"/>
    <property type="evidence" value="ECO:0007669"/>
    <property type="project" value="UniProtKB-KW"/>
</dbReference>
<feature type="transmembrane region" description="Helical" evidence="19">
    <location>
        <begin position="71"/>
        <end position="95"/>
    </location>
</feature>
<evidence type="ECO:0000256" key="11">
    <source>
        <dbReference type="ARBA" id="ARBA00022982"/>
    </source>
</evidence>
<keyword evidence="11 18" id="KW-0249">Electron transport</keyword>
<evidence type="ECO:0000256" key="3">
    <source>
        <dbReference type="ARBA" id="ARBA00009578"/>
    </source>
</evidence>
<evidence type="ECO:0000256" key="8">
    <source>
        <dbReference type="ARBA" id="ARBA00022692"/>
    </source>
</evidence>
<dbReference type="PANTHER" id="PTHR10422">
    <property type="entry name" value="CYTOCHROME C OXIDASE SUBUNIT 1"/>
    <property type="match status" value="1"/>
</dbReference>
<dbReference type="GO" id="GO:0004129">
    <property type="term" value="F:cytochrome-c oxidase activity"/>
    <property type="evidence" value="ECO:0007669"/>
    <property type="project" value="UniProtKB-EC"/>
</dbReference>
<dbReference type="PROSITE" id="PS00077">
    <property type="entry name" value="COX1_CUB"/>
    <property type="match status" value="1"/>
</dbReference>
<dbReference type="GO" id="GO:0022904">
    <property type="term" value="P:respiratory electron transport chain"/>
    <property type="evidence" value="ECO:0007669"/>
    <property type="project" value="TreeGrafter"/>
</dbReference>
<dbReference type="FunFam" id="1.20.210.10:FF:000003">
    <property type="entry name" value="Cytochrome c oxidase subunit 1"/>
    <property type="match status" value="1"/>
</dbReference>
<evidence type="ECO:0000256" key="4">
    <source>
        <dbReference type="ARBA" id="ARBA00022448"/>
    </source>
</evidence>
<evidence type="ECO:0000256" key="13">
    <source>
        <dbReference type="ARBA" id="ARBA00023004"/>
    </source>
</evidence>
<protein>
    <recommendedName>
        <fullName evidence="19">Cytochrome c oxidase subunit 1</fullName>
        <ecNumber evidence="19">7.1.1.9</ecNumber>
    </recommendedName>
</protein>
<dbReference type="PRINTS" id="PR01165">
    <property type="entry name" value="CYCOXIDASEI"/>
</dbReference>
<dbReference type="GO" id="GO:0020037">
    <property type="term" value="F:heme binding"/>
    <property type="evidence" value="ECO:0007669"/>
    <property type="project" value="InterPro"/>
</dbReference>
<evidence type="ECO:0000256" key="17">
    <source>
        <dbReference type="ARBA" id="ARBA00047816"/>
    </source>
</evidence>
<feature type="transmembrane region" description="Helical" evidence="19">
    <location>
        <begin position="115"/>
        <end position="140"/>
    </location>
</feature>
<feature type="transmembrane region" description="Helical" evidence="19">
    <location>
        <begin position="314"/>
        <end position="335"/>
    </location>
</feature>
<evidence type="ECO:0000256" key="7">
    <source>
        <dbReference type="ARBA" id="ARBA00022660"/>
    </source>
</evidence>
<keyword evidence="22" id="KW-1185">Reference proteome</keyword>
<evidence type="ECO:0000256" key="19">
    <source>
        <dbReference type="RuleBase" id="RU363061"/>
    </source>
</evidence>
<evidence type="ECO:0000256" key="1">
    <source>
        <dbReference type="ARBA" id="ARBA00004651"/>
    </source>
</evidence>
<dbReference type="InterPro" id="IPR023615">
    <property type="entry name" value="Cyt_c_Oxase_su1_BS"/>
</dbReference>
<evidence type="ECO:0000259" key="20">
    <source>
        <dbReference type="PROSITE" id="PS50855"/>
    </source>
</evidence>
<organism evidence="21 22">
    <name type="scientific">Nonomuraea thailandensis</name>
    <dbReference type="NCBI Taxonomy" id="1188745"/>
    <lineage>
        <taxon>Bacteria</taxon>
        <taxon>Bacillati</taxon>
        <taxon>Actinomycetota</taxon>
        <taxon>Actinomycetes</taxon>
        <taxon>Streptosporangiales</taxon>
        <taxon>Streptosporangiaceae</taxon>
        <taxon>Nonomuraea</taxon>
    </lineage>
</organism>
<reference evidence="21" key="1">
    <citation type="submission" date="2022-06" db="EMBL/GenBank/DDBJ databases">
        <title>Sequencing the genomes of 1000 actinobacteria strains.</title>
        <authorList>
            <person name="Klenk H.-P."/>
        </authorList>
    </citation>
    <scope>NUCLEOTIDE SEQUENCE</scope>
    <source>
        <strain evidence="21">DSM 46694</strain>
    </source>
</reference>
<evidence type="ECO:0000256" key="9">
    <source>
        <dbReference type="ARBA" id="ARBA00022723"/>
    </source>
</evidence>
<evidence type="ECO:0000256" key="14">
    <source>
        <dbReference type="ARBA" id="ARBA00023008"/>
    </source>
</evidence>
<keyword evidence="6 18" id="KW-0349">Heme</keyword>
<keyword evidence="12 19" id="KW-1133">Transmembrane helix</keyword>
<feature type="transmembrane region" description="Helical" evidence="19">
    <location>
        <begin position="197"/>
        <end position="223"/>
    </location>
</feature>
<feature type="transmembrane region" description="Helical" evidence="19">
    <location>
        <begin position="243"/>
        <end position="267"/>
    </location>
</feature>
<dbReference type="InterPro" id="IPR023616">
    <property type="entry name" value="Cyt_c_oxase-like_su1_dom"/>
</dbReference>
<sequence>MTSAVAPAEPTSKGRLVVRWMSTTDHKVIGYMYLIASFVFFSLAGVMALIIRAELVHPDLQLVSNEQYNQLFTMHGTIMMLLFATPLFAGFANVIMPLQIGSPDVAFPRLNAVSFWLFLFGGIIAVSGFFSPSGAASFGWFAYTPLSDAVFSPGIGGDLWIMGLSLAGVGTILGAVNFITTIICMRAPGMTMFRMSIFTWNVLLTSMLVLMAFPVLAAALLALEGDRKLGTQYFTPGNGGAMLWQHLFWFFGHPEVYIIALPFFGIITEVIPVFSRKPIFGYIGLVGATIAIAGLSMTVWAHHMFPTGQVLLPFFSFFTFLIAVPTGVKFFNWIGTMWRGHLSFETPMLFAVGFLITFLLGGLTGVILGSPPLDFHVTDTYFVVAHFHYVVFGTVVFAMFAGFYFWWPKMTGRMLHEGLGKLHFWLLFIGFHATFLVQHWLGVAGMPRRYADYGPDDGFTDLHLFSSVGALILGISTLPFLFNVWYTARRARRVVVDDPWGFGNSLEWATSCPPPRHNFTGMPRIRSERPAFDLHYPHVGGRAAE</sequence>
<dbReference type="Pfam" id="PF00115">
    <property type="entry name" value="COX1"/>
    <property type="match status" value="1"/>
</dbReference>
<name>A0A9X2GEL3_9ACTN</name>
<keyword evidence="7 18" id="KW-0679">Respiratory chain</keyword>
<evidence type="ECO:0000256" key="10">
    <source>
        <dbReference type="ARBA" id="ARBA00022967"/>
    </source>
</evidence>
<dbReference type="GO" id="GO:0009060">
    <property type="term" value="P:aerobic respiration"/>
    <property type="evidence" value="ECO:0007669"/>
    <property type="project" value="InterPro"/>
</dbReference>